<feature type="signal peptide" evidence="1">
    <location>
        <begin position="1"/>
        <end position="19"/>
    </location>
</feature>
<evidence type="ECO:0000259" key="2">
    <source>
        <dbReference type="Pfam" id="PF06742"/>
    </source>
</evidence>
<organism evidence="4 5">
    <name type="scientific">Vibrio rumoiensis 1S-45</name>
    <dbReference type="NCBI Taxonomy" id="1188252"/>
    <lineage>
        <taxon>Bacteria</taxon>
        <taxon>Pseudomonadati</taxon>
        <taxon>Pseudomonadota</taxon>
        <taxon>Gammaproteobacteria</taxon>
        <taxon>Vibrionales</taxon>
        <taxon>Vibrionaceae</taxon>
        <taxon>Vibrio</taxon>
    </lineage>
</organism>
<reference evidence="4 5" key="1">
    <citation type="journal article" date="2012" name="Science">
        <title>Ecological populations of bacteria act as socially cohesive units of antibiotic production and resistance.</title>
        <authorList>
            <person name="Cordero O.X."/>
            <person name="Wildschutte H."/>
            <person name="Kirkup B."/>
            <person name="Proehl S."/>
            <person name="Ngo L."/>
            <person name="Hussain F."/>
            <person name="Le Roux F."/>
            <person name="Mincer T."/>
            <person name="Polz M.F."/>
        </authorList>
    </citation>
    <scope>NUCLEOTIDE SEQUENCE [LARGE SCALE GENOMIC DNA]</scope>
    <source>
        <strain evidence="4 5">1S-45</strain>
    </source>
</reference>
<feature type="domain" description="DUF1214" evidence="2">
    <location>
        <begin position="311"/>
        <end position="417"/>
    </location>
</feature>
<dbReference type="Gene3D" id="2.60.120.1600">
    <property type="match status" value="1"/>
</dbReference>
<dbReference type="Gene3D" id="2.60.40.1610">
    <property type="entry name" value="Domain of unknown function DUF1254"/>
    <property type="match status" value="1"/>
</dbReference>
<name>A0A1E5E4Q8_9VIBR</name>
<gene>
    <name evidence="4" type="ORF">A1QC_15115</name>
</gene>
<evidence type="ECO:0000313" key="4">
    <source>
        <dbReference type="EMBL" id="OEF27469.1"/>
    </source>
</evidence>
<dbReference type="Pfam" id="PF06742">
    <property type="entry name" value="DUF1214"/>
    <property type="match status" value="1"/>
</dbReference>
<dbReference type="InterPro" id="IPR010679">
    <property type="entry name" value="DUF1254"/>
</dbReference>
<dbReference type="PANTHER" id="PTHR36509:SF2">
    <property type="entry name" value="BLL3101 PROTEIN"/>
    <property type="match status" value="1"/>
</dbReference>
<comment type="caution">
    <text evidence="4">The sequence shown here is derived from an EMBL/GenBank/DDBJ whole genome shotgun (WGS) entry which is preliminary data.</text>
</comment>
<dbReference type="InterPro" id="IPR010621">
    <property type="entry name" value="DUF1214"/>
</dbReference>
<dbReference type="Pfam" id="PF06863">
    <property type="entry name" value="DUF1254"/>
    <property type="match status" value="1"/>
</dbReference>
<evidence type="ECO:0000259" key="3">
    <source>
        <dbReference type="Pfam" id="PF06863"/>
    </source>
</evidence>
<accession>A0A1E5E4Q8</accession>
<proteinExistence type="predicted"/>
<dbReference type="Proteomes" id="UP000094070">
    <property type="component" value="Unassembled WGS sequence"/>
</dbReference>
<dbReference type="AlphaFoldDB" id="A0A1E5E4Q8"/>
<keyword evidence="1" id="KW-0732">Signal</keyword>
<feature type="chain" id="PRO_5009174694" description="DUF1254 domain-containing protein" evidence="1">
    <location>
        <begin position="20"/>
        <end position="435"/>
    </location>
</feature>
<dbReference type="STRING" id="1188252.A1QC_15115"/>
<dbReference type="OrthoDB" id="272779at2"/>
<dbReference type="RefSeq" id="WP_017026206.1">
    <property type="nucleotide sequence ID" value="NZ_AJYK02000034.1"/>
</dbReference>
<dbReference type="SUPFAM" id="SSF160935">
    <property type="entry name" value="VPA0735-like"/>
    <property type="match status" value="1"/>
</dbReference>
<dbReference type="PANTHER" id="PTHR36509">
    <property type="entry name" value="BLL3101 PROTEIN"/>
    <property type="match status" value="1"/>
</dbReference>
<protein>
    <recommendedName>
        <fullName evidence="6">DUF1254 domain-containing protein</fullName>
    </recommendedName>
</protein>
<dbReference type="EMBL" id="AJYK02000034">
    <property type="protein sequence ID" value="OEF27469.1"/>
    <property type="molecule type" value="Genomic_DNA"/>
</dbReference>
<evidence type="ECO:0000256" key="1">
    <source>
        <dbReference type="SAM" id="SignalP"/>
    </source>
</evidence>
<feature type="domain" description="DUF1254" evidence="3">
    <location>
        <begin position="56"/>
        <end position="179"/>
    </location>
</feature>
<evidence type="ECO:0000313" key="5">
    <source>
        <dbReference type="Proteomes" id="UP000094070"/>
    </source>
</evidence>
<evidence type="ECO:0008006" key="6">
    <source>
        <dbReference type="Google" id="ProtNLM"/>
    </source>
</evidence>
<dbReference type="InterPro" id="IPR037050">
    <property type="entry name" value="DUF1254_sf"/>
</dbReference>
<keyword evidence="5" id="KW-1185">Reference proteome</keyword>
<dbReference type="eggNOG" id="COG5361">
    <property type="taxonomic scope" value="Bacteria"/>
</dbReference>
<sequence length="435" mass="48737">MKKFMLSALLVACAPSAFAEKIPDNVAKDAFLYAYSMDKAYDFFYETTLKSNYPLNRFQNIRKLADDTYTAHPTINNDTLHLMGWLDVAAEPVIVSVPDMDKGRYWILQTMDMGHYTDAMIGSRNRGEKGGQFMFASKSWKGDVPDSVDEVIRVDSDIIKVMGRIMAVDKSNDEQIARNYMDLWNIRTLSAYLGIAPPPPVKRDYPNAEKVTWLTKANFLLCQGSMVQADANWLSKYKSTGLEACKTDFTKEQLRAAKVGEELGLKEIKALAPTLTDSRVALGTRADLQNADRTPFDVGTYLGQWGLPAVEAMYRQGQKGSDGEVLSGANGKEYTMKFKAPDVSEFWSITVYANDNRLMAHNELNRHSRGDRTLTPDKDGYYHITLTSDVKGKEDDPNILPIPKKPFYLMMRLYGASEAIQAGKAYPMPAATPVK</sequence>